<sequence length="327" mass="36212">MRAASCLILAFSGSLLLRRTGADSQWVCPYGFTDPCETDVGKCYWKIDIPYIDQNQASSHCAGLISMGVDARLATIRSQGEQECLVKFMPSLLPDYFKRITTPFWLGLRKANATSVWKWQDGTNLHDGFMGWDLRAPNAPDTKFCAKMETMGGWVDYACDFKQELTFTDTAGTYNPRLSKSMVICETAKIMANQQTTTPRPENCPPCACQAADAVIVTCSKGRLTYPPSDDPMATRAEFNGDQSIKCRRLLSDLHQWVHHEAGLDSLSRLTGAGPIAVNCRGNRVIELSDTDTMGSEATSLSVEIAPTVECREFFSSFVNQLRILDP</sequence>
<dbReference type="SMART" id="SM00034">
    <property type="entry name" value="CLECT"/>
    <property type="match status" value="1"/>
</dbReference>
<dbReference type="Proteomes" id="UP000192578">
    <property type="component" value="Unassembled WGS sequence"/>
</dbReference>
<dbReference type="InterPro" id="IPR016186">
    <property type="entry name" value="C-type_lectin-like/link_sf"/>
</dbReference>
<dbReference type="InterPro" id="IPR001304">
    <property type="entry name" value="C-type_lectin-like"/>
</dbReference>
<dbReference type="AlphaFoldDB" id="A0A1W0XBW9"/>
<dbReference type="PROSITE" id="PS50041">
    <property type="entry name" value="C_TYPE_LECTIN_2"/>
    <property type="match status" value="1"/>
</dbReference>
<keyword evidence="4" id="KW-1185">Reference proteome</keyword>
<dbReference type="EMBL" id="MTYJ01000004">
    <property type="protein sequence ID" value="OQV25003.1"/>
    <property type="molecule type" value="Genomic_DNA"/>
</dbReference>
<evidence type="ECO:0000313" key="4">
    <source>
        <dbReference type="Proteomes" id="UP000192578"/>
    </source>
</evidence>
<name>A0A1W0XBW9_HYPEX</name>
<keyword evidence="1" id="KW-0732">Signal</keyword>
<evidence type="ECO:0000256" key="1">
    <source>
        <dbReference type="SAM" id="SignalP"/>
    </source>
</evidence>
<dbReference type="SUPFAM" id="SSF56436">
    <property type="entry name" value="C-type lectin-like"/>
    <property type="match status" value="1"/>
</dbReference>
<evidence type="ECO:0000313" key="3">
    <source>
        <dbReference type="EMBL" id="OQV25003.1"/>
    </source>
</evidence>
<protein>
    <recommendedName>
        <fullName evidence="2">C-type lectin domain-containing protein</fullName>
    </recommendedName>
</protein>
<reference evidence="4" key="1">
    <citation type="submission" date="2017-01" db="EMBL/GenBank/DDBJ databases">
        <title>Comparative genomics of anhydrobiosis in the tardigrade Hypsibius dujardini.</title>
        <authorList>
            <person name="Yoshida Y."/>
            <person name="Koutsovoulos G."/>
            <person name="Laetsch D."/>
            <person name="Stevens L."/>
            <person name="Kumar S."/>
            <person name="Horikawa D."/>
            <person name="Ishino K."/>
            <person name="Komine S."/>
            <person name="Tomita M."/>
            <person name="Blaxter M."/>
            <person name="Arakawa K."/>
        </authorList>
    </citation>
    <scope>NUCLEOTIDE SEQUENCE [LARGE SCALE GENOMIC DNA]</scope>
    <source>
        <strain evidence="4">Z151</strain>
    </source>
</reference>
<gene>
    <name evidence="3" type="ORF">BV898_01211</name>
</gene>
<organism evidence="3 4">
    <name type="scientific">Hypsibius exemplaris</name>
    <name type="common">Freshwater tardigrade</name>
    <dbReference type="NCBI Taxonomy" id="2072580"/>
    <lineage>
        <taxon>Eukaryota</taxon>
        <taxon>Metazoa</taxon>
        <taxon>Ecdysozoa</taxon>
        <taxon>Tardigrada</taxon>
        <taxon>Eutardigrada</taxon>
        <taxon>Parachela</taxon>
        <taxon>Hypsibioidea</taxon>
        <taxon>Hypsibiidae</taxon>
        <taxon>Hypsibius</taxon>
    </lineage>
</organism>
<feature type="signal peptide" evidence="1">
    <location>
        <begin position="1"/>
        <end position="22"/>
    </location>
</feature>
<accession>A0A1W0XBW9</accession>
<dbReference type="OrthoDB" id="7357196at2759"/>
<dbReference type="Gene3D" id="3.10.100.10">
    <property type="entry name" value="Mannose-Binding Protein A, subunit A"/>
    <property type="match status" value="1"/>
</dbReference>
<dbReference type="PANTHER" id="PTHR22803">
    <property type="entry name" value="MANNOSE, PHOSPHOLIPASE, LECTIN RECEPTOR RELATED"/>
    <property type="match status" value="1"/>
</dbReference>
<dbReference type="Pfam" id="PF00059">
    <property type="entry name" value="Lectin_C"/>
    <property type="match status" value="1"/>
</dbReference>
<dbReference type="InterPro" id="IPR050111">
    <property type="entry name" value="C-type_lectin/snaclec_domain"/>
</dbReference>
<comment type="caution">
    <text evidence="3">The sequence shown here is derived from an EMBL/GenBank/DDBJ whole genome shotgun (WGS) entry which is preliminary data.</text>
</comment>
<dbReference type="InterPro" id="IPR016187">
    <property type="entry name" value="CTDL_fold"/>
</dbReference>
<proteinExistence type="predicted"/>
<feature type="chain" id="PRO_5012709499" description="C-type lectin domain-containing protein" evidence="1">
    <location>
        <begin position="23"/>
        <end position="327"/>
    </location>
</feature>
<feature type="domain" description="C-type lectin" evidence="2">
    <location>
        <begin position="41"/>
        <end position="160"/>
    </location>
</feature>
<evidence type="ECO:0000259" key="2">
    <source>
        <dbReference type="PROSITE" id="PS50041"/>
    </source>
</evidence>
<dbReference type="CDD" id="cd00037">
    <property type="entry name" value="CLECT"/>
    <property type="match status" value="1"/>
</dbReference>